<feature type="coiled-coil region" evidence="1">
    <location>
        <begin position="77"/>
        <end position="134"/>
    </location>
</feature>
<organism evidence="2">
    <name type="scientific">viral metagenome</name>
    <dbReference type="NCBI Taxonomy" id="1070528"/>
    <lineage>
        <taxon>unclassified sequences</taxon>
        <taxon>metagenomes</taxon>
        <taxon>organismal metagenomes</taxon>
    </lineage>
</organism>
<name>A0A6M3KWW6_9ZZZZ</name>
<gene>
    <name evidence="2" type="ORF">MM415B02084_0023</name>
</gene>
<keyword evidence="1" id="KW-0175">Coiled coil</keyword>
<accession>A0A6M3KWW6</accession>
<evidence type="ECO:0000313" key="2">
    <source>
        <dbReference type="EMBL" id="QJA86420.1"/>
    </source>
</evidence>
<dbReference type="AlphaFoldDB" id="A0A6M3KWW6"/>
<proteinExistence type="predicted"/>
<evidence type="ECO:0000256" key="1">
    <source>
        <dbReference type="SAM" id="Coils"/>
    </source>
</evidence>
<protein>
    <submittedName>
        <fullName evidence="2">Uncharacterized protein</fullName>
    </submittedName>
</protein>
<dbReference type="EMBL" id="MT142633">
    <property type="protein sequence ID" value="QJA86420.1"/>
    <property type="molecule type" value="Genomic_DNA"/>
</dbReference>
<reference evidence="2" key="1">
    <citation type="submission" date="2020-03" db="EMBL/GenBank/DDBJ databases">
        <title>The deep terrestrial virosphere.</title>
        <authorList>
            <person name="Holmfeldt K."/>
            <person name="Nilsson E."/>
            <person name="Simone D."/>
            <person name="Lopez-Fernandez M."/>
            <person name="Wu X."/>
            <person name="de Brujin I."/>
            <person name="Lundin D."/>
            <person name="Andersson A."/>
            <person name="Bertilsson S."/>
            <person name="Dopson M."/>
        </authorList>
    </citation>
    <scope>NUCLEOTIDE SEQUENCE</scope>
    <source>
        <strain evidence="2">MM415B02084</strain>
    </source>
</reference>
<sequence length="213" mass="24513">MDKCSMGEAIAELRTKWESLKRDYAVLLQSHEWQQGVLAEKETKMARLRETHAIEVERLSNTCDAYKSRILANGDRLEMVYHEVRELRAENEKLQKTLEMAESQLVRDIASEAFNDACKNLAQAKAENEVLRKRFGDCARCYDTQQGIEDILVNQIIDLRTENILVDQIVALRAENEELRLALVKYKEAQAEIEACQELEAKKQGDEPKDTVL</sequence>
<feature type="coiled-coil region" evidence="1">
    <location>
        <begin position="169"/>
        <end position="199"/>
    </location>
</feature>